<dbReference type="AlphaFoldDB" id="L7JX92"/>
<protein>
    <submittedName>
        <fullName evidence="1">Uncharacterized protein</fullName>
    </submittedName>
</protein>
<dbReference type="EMBL" id="JH993935">
    <property type="protein sequence ID" value="ELQ75651.1"/>
    <property type="molecule type" value="Genomic_DNA"/>
</dbReference>
<organism evidence="1 2">
    <name type="scientific">Trachipleistophora hominis</name>
    <name type="common">Microsporidian parasite</name>
    <dbReference type="NCBI Taxonomy" id="72359"/>
    <lineage>
        <taxon>Eukaryota</taxon>
        <taxon>Fungi</taxon>
        <taxon>Fungi incertae sedis</taxon>
        <taxon>Microsporidia</taxon>
        <taxon>Pleistophoridae</taxon>
        <taxon>Trachipleistophora</taxon>
    </lineage>
</organism>
<gene>
    <name evidence="1" type="ORF">THOM_1323</name>
</gene>
<accession>L7JX92</accession>
<sequence length="196" mass="22400">MHVNYKRIINTHQKNTFPILAFPPKQSTPLTRTTLTPLMSIQCCTKQSRARITLLGPDTKGTNMIYTRLTKSTKGRNTHARHLETLTTLNSLKVSLCNVECHDKELWTLNMRFSDGVVFVVNVDDDKLDLDRLVVDRMERHVVLVMCNTRNIGDCVVDGVKDWGDRVKVAVCNVEEWKGVDEALRWMTDMLKGKGK</sequence>
<proteinExistence type="predicted"/>
<evidence type="ECO:0000313" key="2">
    <source>
        <dbReference type="Proteomes" id="UP000011185"/>
    </source>
</evidence>
<dbReference type="OrthoDB" id="2191823at2759"/>
<reference evidence="1 2" key="1">
    <citation type="journal article" date="2012" name="PLoS Pathog.">
        <title>The genome of the obligate intracellular parasite Trachipleistophora hominis: new insights into microsporidian genome dynamics and reductive evolution.</title>
        <authorList>
            <person name="Heinz E."/>
            <person name="Williams T.A."/>
            <person name="Nakjang S."/>
            <person name="Noel C.J."/>
            <person name="Swan D.C."/>
            <person name="Goldberg A.V."/>
            <person name="Harris S.R."/>
            <person name="Weinmaier T."/>
            <person name="Markert S."/>
            <person name="Becher D."/>
            <person name="Bernhardt J."/>
            <person name="Dagan T."/>
            <person name="Hacker C."/>
            <person name="Lucocq J.M."/>
            <person name="Schweder T."/>
            <person name="Rattei T."/>
            <person name="Hall N."/>
            <person name="Hirt R.P."/>
            <person name="Embley T.M."/>
        </authorList>
    </citation>
    <scope>NUCLEOTIDE SEQUENCE [LARGE SCALE GENOMIC DNA]</scope>
</reference>
<dbReference type="OMA" id="CHDKELW"/>
<dbReference type="Proteomes" id="UP000011185">
    <property type="component" value="Unassembled WGS sequence"/>
</dbReference>
<dbReference type="InParanoid" id="L7JX92"/>
<dbReference type="HOGENOM" id="CLU_1670709_0_0_1"/>
<dbReference type="STRING" id="72359.L7JX92"/>
<name>L7JX92_TRAHO</name>
<keyword evidence="2" id="KW-1185">Reference proteome</keyword>
<dbReference type="VEuPathDB" id="MicrosporidiaDB:THOM_1323"/>
<evidence type="ECO:0000313" key="1">
    <source>
        <dbReference type="EMBL" id="ELQ75651.1"/>
    </source>
</evidence>